<comment type="catalytic activity">
    <reaction evidence="9 10">
        <text>L-threonyl-[protein] + FAD = FMN-L-threonyl-[protein] + AMP + H(+)</text>
        <dbReference type="Rhea" id="RHEA:36847"/>
        <dbReference type="Rhea" id="RHEA-COMP:11060"/>
        <dbReference type="Rhea" id="RHEA-COMP:11061"/>
        <dbReference type="ChEBI" id="CHEBI:15378"/>
        <dbReference type="ChEBI" id="CHEBI:30013"/>
        <dbReference type="ChEBI" id="CHEBI:57692"/>
        <dbReference type="ChEBI" id="CHEBI:74257"/>
        <dbReference type="ChEBI" id="CHEBI:456215"/>
        <dbReference type="EC" id="2.7.1.180"/>
    </reaction>
</comment>
<dbReference type="PANTHER" id="PTHR30040:SF2">
    <property type="entry name" value="FAD:PROTEIN FMN TRANSFERASE"/>
    <property type="match status" value="1"/>
</dbReference>
<dbReference type="EC" id="2.7.1.180" evidence="1 10"/>
<dbReference type="GO" id="GO:0016740">
    <property type="term" value="F:transferase activity"/>
    <property type="evidence" value="ECO:0007669"/>
    <property type="project" value="UniProtKB-UniRule"/>
</dbReference>
<accession>A0A364Y8G0</accession>
<dbReference type="Gene3D" id="3.10.520.10">
    <property type="entry name" value="ApbE-like domains"/>
    <property type="match status" value="1"/>
</dbReference>
<reference evidence="12 13" key="1">
    <citation type="submission" date="2018-06" db="EMBL/GenBank/DDBJ databases">
        <title>Chryseolinea flavus sp. nov., a member of the phylum Bacteroidetes isolated from soil.</title>
        <authorList>
            <person name="Li Y."/>
            <person name="Wang J."/>
        </authorList>
    </citation>
    <scope>NUCLEOTIDE SEQUENCE [LARGE SCALE GENOMIC DNA]</scope>
    <source>
        <strain evidence="12 13">SDU1-6</strain>
    </source>
</reference>
<keyword evidence="7 10" id="KW-0460">Magnesium</keyword>
<dbReference type="SUPFAM" id="SSF143631">
    <property type="entry name" value="ApbE-like"/>
    <property type="match status" value="1"/>
</dbReference>
<keyword evidence="6 10" id="KW-0274">FAD</keyword>
<dbReference type="RefSeq" id="WP_112744856.1">
    <property type="nucleotide sequence ID" value="NZ_QMFY01000001.1"/>
</dbReference>
<organism evidence="12 13">
    <name type="scientific">Pseudochryseolinea flava</name>
    <dbReference type="NCBI Taxonomy" id="2059302"/>
    <lineage>
        <taxon>Bacteria</taxon>
        <taxon>Pseudomonadati</taxon>
        <taxon>Bacteroidota</taxon>
        <taxon>Cytophagia</taxon>
        <taxon>Cytophagales</taxon>
        <taxon>Fulvivirgaceae</taxon>
        <taxon>Pseudochryseolinea</taxon>
    </lineage>
</organism>
<comment type="similarity">
    <text evidence="10">Belongs to the ApbE family.</text>
</comment>
<sequence length="312" mass="34044">MSATLQTEFRKQARLMGSAFEFVVVGDDSSEIYLTHAIDEVIRLEALLTEFSKTSQTAMINDNAGLKPVRVDDEVFTLIQRCKKISSLSQGAFDITAAPLKKLYNFKGGDFKFPDQSDINRTLTLVGTDKIEMHNDQHVFLKNKGMRLTFAGVGKGYAADKVKALLQQKGVESGVINASGDLTVWGKRADGSPWKVGIADPNNKSKVLLSIPLENASLATSGDYEQYFEMNGKRYSHTIDPKTGIPVSNVKSVTVVSPSAELSDALATAVFVMGPDVGMNFIEQLPQVHALMITAENKILATSHMKFNTTGM</sequence>
<evidence type="ECO:0000256" key="6">
    <source>
        <dbReference type="ARBA" id="ARBA00022827"/>
    </source>
</evidence>
<evidence type="ECO:0000256" key="1">
    <source>
        <dbReference type="ARBA" id="ARBA00011955"/>
    </source>
</evidence>
<evidence type="ECO:0000256" key="3">
    <source>
        <dbReference type="ARBA" id="ARBA00022630"/>
    </source>
</evidence>
<evidence type="ECO:0000256" key="9">
    <source>
        <dbReference type="ARBA" id="ARBA00048540"/>
    </source>
</evidence>
<keyword evidence="13" id="KW-1185">Reference proteome</keyword>
<dbReference type="Proteomes" id="UP000251889">
    <property type="component" value="Unassembled WGS sequence"/>
</dbReference>
<protein>
    <recommendedName>
        <fullName evidence="2 10">FAD:protein FMN transferase</fullName>
        <ecNumber evidence="1 10">2.7.1.180</ecNumber>
    </recommendedName>
    <alternativeName>
        <fullName evidence="8 10">Flavin transferase</fullName>
    </alternativeName>
</protein>
<evidence type="ECO:0000256" key="11">
    <source>
        <dbReference type="PIRSR" id="PIRSR006268-2"/>
    </source>
</evidence>
<evidence type="ECO:0000313" key="13">
    <source>
        <dbReference type="Proteomes" id="UP000251889"/>
    </source>
</evidence>
<gene>
    <name evidence="12" type="ORF">DQQ10_00575</name>
</gene>
<dbReference type="AlphaFoldDB" id="A0A364Y8G0"/>
<evidence type="ECO:0000256" key="8">
    <source>
        <dbReference type="ARBA" id="ARBA00031306"/>
    </source>
</evidence>
<comment type="caution">
    <text evidence="12">The sequence shown here is derived from an EMBL/GenBank/DDBJ whole genome shotgun (WGS) entry which is preliminary data.</text>
</comment>
<evidence type="ECO:0000313" key="12">
    <source>
        <dbReference type="EMBL" id="RAW02639.1"/>
    </source>
</evidence>
<comment type="cofactor">
    <cofactor evidence="11">
        <name>Mg(2+)</name>
        <dbReference type="ChEBI" id="CHEBI:18420"/>
    </cofactor>
    <cofactor evidence="11">
        <name>Mn(2+)</name>
        <dbReference type="ChEBI" id="CHEBI:29035"/>
    </cofactor>
    <text evidence="11">Magnesium. Can also use manganese.</text>
</comment>
<dbReference type="InterPro" id="IPR024932">
    <property type="entry name" value="ApbE"/>
</dbReference>
<name>A0A364Y8G0_9BACT</name>
<keyword evidence="5 10" id="KW-0479">Metal-binding</keyword>
<keyword evidence="3 10" id="KW-0285">Flavoprotein</keyword>
<evidence type="ECO:0000256" key="5">
    <source>
        <dbReference type="ARBA" id="ARBA00022723"/>
    </source>
</evidence>
<dbReference type="PIRSF" id="PIRSF006268">
    <property type="entry name" value="ApbE"/>
    <property type="match status" value="1"/>
</dbReference>
<feature type="binding site" evidence="11">
    <location>
        <position position="264"/>
    </location>
    <ligand>
        <name>Mg(2+)</name>
        <dbReference type="ChEBI" id="CHEBI:18420"/>
    </ligand>
</feature>
<dbReference type="OrthoDB" id="9778595at2"/>
<dbReference type="PANTHER" id="PTHR30040">
    <property type="entry name" value="THIAMINE BIOSYNTHESIS LIPOPROTEIN APBE"/>
    <property type="match status" value="1"/>
</dbReference>
<feature type="binding site" evidence="11">
    <location>
        <position position="268"/>
    </location>
    <ligand>
        <name>Mg(2+)</name>
        <dbReference type="ChEBI" id="CHEBI:18420"/>
    </ligand>
</feature>
<evidence type="ECO:0000256" key="7">
    <source>
        <dbReference type="ARBA" id="ARBA00022842"/>
    </source>
</evidence>
<dbReference type="Pfam" id="PF02424">
    <property type="entry name" value="ApbE"/>
    <property type="match status" value="1"/>
</dbReference>
<evidence type="ECO:0000256" key="4">
    <source>
        <dbReference type="ARBA" id="ARBA00022679"/>
    </source>
</evidence>
<keyword evidence="4 10" id="KW-0808">Transferase</keyword>
<dbReference type="EMBL" id="QMFY01000001">
    <property type="protein sequence ID" value="RAW02639.1"/>
    <property type="molecule type" value="Genomic_DNA"/>
</dbReference>
<dbReference type="GO" id="GO:0046872">
    <property type="term" value="F:metal ion binding"/>
    <property type="evidence" value="ECO:0007669"/>
    <property type="project" value="UniProtKB-UniRule"/>
</dbReference>
<proteinExistence type="inferred from homology"/>
<feature type="binding site" evidence="11">
    <location>
        <position position="152"/>
    </location>
    <ligand>
        <name>Mg(2+)</name>
        <dbReference type="ChEBI" id="CHEBI:18420"/>
    </ligand>
</feature>
<evidence type="ECO:0000256" key="10">
    <source>
        <dbReference type="PIRNR" id="PIRNR006268"/>
    </source>
</evidence>
<evidence type="ECO:0000256" key="2">
    <source>
        <dbReference type="ARBA" id="ARBA00016337"/>
    </source>
</evidence>
<dbReference type="InterPro" id="IPR003374">
    <property type="entry name" value="ApbE-like_sf"/>
</dbReference>